<proteinExistence type="predicted"/>
<dbReference type="EMBL" id="UINC01079612">
    <property type="protein sequence ID" value="SVC21763.1"/>
    <property type="molecule type" value="Genomic_DNA"/>
</dbReference>
<sequence>MAPDKEKAAFEVTFFFVQIRWAKKGLNNLLRLLRLAAHPG</sequence>
<name>A0A382KE98_9ZZZZ</name>
<feature type="non-terminal residue" evidence="1">
    <location>
        <position position="40"/>
    </location>
</feature>
<gene>
    <name evidence="1" type="ORF">METZ01_LOCUS274617</name>
</gene>
<evidence type="ECO:0000313" key="1">
    <source>
        <dbReference type="EMBL" id="SVC21763.1"/>
    </source>
</evidence>
<organism evidence="1">
    <name type="scientific">marine metagenome</name>
    <dbReference type="NCBI Taxonomy" id="408172"/>
    <lineage>
        <taxon>unclassified sequences</taxon>
        <taxon>metagenomes</taxon>
        <taxon>ecological metagenomes</taxon>
    </lineage>
</organism>
<protein>
    <submittedName>
        <fullName evidence="1">Uncharacterized protein</fullName>
    </submittedName>
</protein>
<reference evidence="1" key="1">
    <citation type="submission" date="2018-05" db="EMBL/GenBank/DDBJ databases">
        <authorList>
            <person name="Lanie J.A."/>
            <person name="Ng W.-L."/>
            <person name="Kazmierczak K.M."/>
            <person name="Andrzejewski T.M."/>
            <person name="Davidsen T.M."/>
            <person name="Wayne K.J."/>
            <person name="Tettelin H."/>
            <person name="Glass J.I."/>
            <person name="Rusch D."/>
            <person name="Podicherti R."/>
            <person name="Tsui H.-C.T."/>
            <person name="Winkler M.E."/>
        </authorList>
    </citation>
    <scope>NUCLEOTIDE SEQUENCE</scope>
</reference>
<dbReference type="AlphaFoldDB" id="A0A382KE98"/>
<accession>A0A382KE98</accession>